<proteinExistence type="predicted"/>
<sequence>MEGTIGIFVASVEGGKRWPPPLRWISGPAATGYPWLVSFDQERKGVYDFYDPASDLSYHMSSTESASYPVIFASFNGWLLLSQGPQSAFMLEPFTKTRIDLPEMPQQFNLVGGHFFAVDPTSREYLVGKIYSHSLEKLVILELGSEMTSCACFSVDDEPFTPSRNNLICGRRHVFGLDQNGRLGRLQIFGNPRHWHVLNESQQSCFPSGVSEKSFLVASNRALMSVFVGNSAEWVEVFEFNFSSREWEQVDSLPGNLVLFVGQTSIAVEAEEERMRNKIFFPIFKEADGSIMFYSLETRRFRSFSSEDSYSSLDLHGFRELSNCTWIRPRLVPEKILFTEPYVNKLFATKRKGFVMLDMVGLVPKPPQRKLIAMFVIFQIASDPYKQKIRIPDTYLMDDEVNCSFIRGGGAEMTSKIRGQV</sequence>
<dbReference type="Proteomes" id="UP001062846">
    <property type="component" value="Chromosome 11"/>
</dbReference>
<comment type="caution">
    <text evidence="1">The sequence shown here is derived from an EMBL/GenBank/DDBJ whole genome shotgun (WGS) entry which is preliminary data.</text>
</comment>
<accession>A0ACC0LVI0</accession>
<keyword evidence="2" id="KW-1185">Reference proteome</keyword>
<organism evidence="1 2">
    <name type="scientific">Rhododendron molle</name>
    <name type="common">Chinese azalea</name>
    <name type="synonym">Azalea mollis</name>
    <dbReference type="NCBI Taxonomy" id="49168"/>
    <lineage>
        <taxon>Eukaryota</taxon>
        <taxon>Viridiplantae</taxon>
        <taxon>Streptophyta</taxon>
        <taxon>Embryophyta</taxon>
        <taxon>Tracheophyta</taxon>
        <taxon>Spermatophyta</taxon>
        <taxon>Magnoliopsida</taxon>
        <taxon>eudicotyledons</taxon>
        <taxon>Gunneridae</taxon>
        <taxon>Pentapetalae</taxon>
        <taxon>asterids</taxon>
        <taxon>Ericales</taxon>
        <taxon>Ericaceae</taxon>
        <taxon>Ericoideae</taxon>
        <taxon>Rhodoreae</taxon>
        <taxon>Rhododendron</taxon>
    </lineage>
</organism>
<name>A0ACC0LVI0_RHOML</name>
<evidence type="ECO:0000313" key="2">
    <source>
        <dbReference type="Proteomes" id="UP001062846"/>
    </source>
</evidence>
<protein>
    <submittedName>
        <fullName evidence="1">Uncharacterized protein</fullName>
    </submittedName>
</protein>
<dbReference type="EMBL" id="CM046398">
    <property type="protein sequence ID" value="KAI8532818.1"/>
    <property type="molecule type" value="Genomic_DNA"/>
</dbReference>
<gene>
    <name evidence="1" type="ORF">RHMOL_Rhmol11G0244000</name>
</gene>
<reference evidence="1" key="1">
    <citation type="submission" date="2022-02" db="EMBL/GenBank/DDBJ databases">
        <title>Plant Genome Project.</title>
        <authorList>
            <person name="Zhang R.-G."/>
        </authorList>
    </citation>
    <scope>NUCLEOTIDE SEQUENCE</scope>
    <source>
        <strain evidence="1">AT1</strain>
    </source>
</reference>
<evidence type="ECO:0000313" key="1">
    <source>
        <dbReference type="EMBL" id="KAI8532818.1"/>
    </source>
</evidence>